<sequence length="205" mass="23289">MEKIVVGYFDRLFNSLQPSTEDFDRVTSMVRRLVYERNCLVLDMPFIAEEIRKAVFDMHPTKAPGPDGMPALFYQKFWSIVGKGVMEACLRCLNEGDSVEVINSSLIALIPKCHQTEEMTDYRPISLCNVAYKIVAKTLANRFKLVLGKVILETQIAFIPGRLISDNAIIGFECLHALKRHKRKEGSIAIKLDISRLMTKWSGSF</sequence>
<accession>A0AAD5J7T4</accession>
<dbReference type="InterPro" id="IPR043502">
    <property type="entry name" value="DNA/RNA_pol_sf"/>
</dbReference>
<evidence type="ECO:0000313" key="3">
    <source>
        <dbReference type="Proteomes" id="UP001064489"/>
    </source>
</evidence>
<protein>
    <recommendedName>
        <fullName evidence="1">Reverse transcriptase domain-containing protein</fullName>
    </recommendedName>
</protein>
<reference evidence="2" key="1">
    <citation type="journal article" date="2022" name="Plant J.">
        <title>Strategies of tolerance reflected in two North American maple genomes.</title>
        <authorList>
            <person name="McEvoy S.L."/>
            <person name="Sezen U.U."/>
            <person name="Trouern-Trend A."/>
            <person name="McMahon S.M."/>
            <person name="Schaberg P.G."/>
            <person name="Yang J."/>
            <person name="Wegrzyn J.L."/>
            <person name="Swenson N.G."/>
        </authorList>
    </citation>
    <scope>NUCLEOTIDE SEQUENCE</scope>
    <source>
        <strain evidence="2">91603</strain>
    </source>
</reference>
<gene>
    <name evidence="2" type="ORF">LWI28_022388</name>
</gene>
<dbReference type="EMBL" id="JAJSOW010000100">
    <property type="protein sequence ID" value="KAI9186926.1"/>
    <property type="molecule type" value="Genomic_DNA"/>
</dbReference>
<dbReference type="AlphaFoldDB" id="A0AAD5J7T4"/>
<evidence type="ECO:0000259" key="1">
    <source>
        <dbReference type="Pfam" id="PF00078"/>
    </source>
</evidence>
<keyword evidence="3" id="KW-1185">Reference proteome</keyword>
<organism evidence="2 3">
    <name type="scientific">Acer negundo</name>
    <name type="common">Box elder</name>
    <dbReference type="NCBI Taxonomy" id="4023"/>
    <lineage>
        <taxon>Eukaryota</taxon>
        <taxon>Viridiplantae</taxon>
        <taxon>Streptophyta</taxon>
        <taxon>Embryophyta</taxon>
        <taxon>Tracheophyta</taxon>
        <taxon>Spermatophyta</taxon>
        <taxon>Magnoliopsida</taxon>
        <taxon>eudicotyledons</taxon>
        <taxon>Gunneridae</taxon>
        <taxon>Pentapetalae</taxon>
        <taxon>rosids</taxon>
        <taxon>malvids</taxon>
        <taxon>Sapindales</taxon>
        <taxon>Sapindaceae</taxon>
        <taxon>Hippocastanoideae</taxon>
        <taxon>Acereae</taxon>
        <taxon>Acer</taxon>
    </lineage>
</organism>
<reference evidence="2" key="2">
    <citation type="submission" date="2023-02" db="EMBL/GenBank/DDBJ databases">
        <authorList>
            <person name="Swenson N.G."/>
            <person name="Wegrzyn J.L."/>
            <person name="Mcevoy S.L."/>
        </authorList>
    </citation>
    <scope>NUCLEOTIDE SEQUENCE</scope>
    <source>
        <strain evidence="2">91603</strain>
        <tissue evidence="2">Leaf</tissue>
    </source>
</reference>
<proteinExistence type="predicted"/>
<dbReference type="PANTHER" id="PTHR46890">
    <property type="entry name" value="NON-LTR RETROLELEMENT REVERSE TRANSCRIPTASE-LIKE PROTEIN-RELATED"/>
    <property type="match status" value="1"/>
</dbReference>
<evidence type="ECO:0000313" key="2">
    <source>
        <dbReference type="EMBL" id="KAI9186926.1"/>
    </source>
</evidence>
<feature type="domain" description="Reverse transcriptase" evidence="1">
    <location>
        <begin position="114"/>
        <end position="195"/>
    </location>
</feature>
<dbReference type="Proteomes" id="UP001064489">
    <property type="component" value="Chromosome 3"/>
</dbReference>
<dbReference type="PANTHER" id="PTHR46890:SF48">
    <property type="entry name" value="RNA-DIRECTED DNA POLYMERASE"/>
    <property type="match status" value="1"/>
</dbReference>
<comment type="caution">
    <text evidence="2">The sequence shown here is derived from an EMBL/GenBank/DDBJ whole genome shotgun (WGS) entry which is preliminary data.</text>
</comment>
<name>A0AAD5J7T4_ACENE</name>
<dbReference type="InterPro" id="IPR000477">
    <property type="entry name" value="RT_dom"/>
</dbReference>
<dbReference type="InterPro" id="IPR052343">
    <property type="entry name" value="Retrotransposon-Effector_Assoc"/>
</dbReference>
<dbReference type="Pfam" id="PF00078">
    <property type="entry name" value="RVT_1"/>
    <property type="match status" value="1"/>
</dbReference>
<dbReference type="SUPFAM" id="SSF56672">
    <property type="entry name" value="DNA/RNA polymerases"/>
    <property type="match status" value="1"/>
</dbReference>